<evidence type="ECO:0000256" key="1">
    <source>
        <dbReference type="ARBA" id="ARBA00023125"/>
    </source>
</evidence>
<keyword evidence="1" id="KW-0238">DNA-binding</keyword>
<dbReference type="AlphaFoldDB" id="A0A2V1D257"/>
<evidence type="ECO:0000259" key="3">
    <source>
        <dbReference type="SMART" id="SM00674"/>
    </source>
</evidence>
<evidence type="ECO:0000256" key="2">
    <source>
        <dbReference type="SAM" id="MobiDB-lite"/>
    </source>
</evidence>
<proteinExistence type="predicted"/>
<dbReference type="Proteomes" id="UP000244855">
    <property type="component" value="Unassembled WGS sequence"/>
</dbReference>
<dbReference type="InterPro" id="IPR006600">
    <property type="entry name" value="HTH_CenpB_DNA-bd_dom"/>
</dbReference>
<accession>A0A2V1D257</accession>
<sequence>MSKLTEAQEGALYDYIARLDELGVCVRLSMIVSCANYLLQRGHDGPGPPPSADSRWAKNWLKRPDKPPLPTLQPSRPQSPVAIALSDTDF</sequence>
<gene>
    <name evidence="4" type="ORF">DM02DRAFT_576171</name>
</gene>
<name>A0A2V1D257_9PLEO</name>
<feature type="domain" description="HTH CENPB-type" evidence="3">
    <location>
        <begin position="2"/>
        <end position="70"/>
    </location>
</feature>
<dbReference type="GO" id="GO:0003677">
    <property type="term" value="F:DNA binding"/>
    <property type="evidence" value="ECO:0007669"/>
    <property type="project" value="UniProtKB-KW"/>
</dbReference>
<evidence type="ECO:0000313" key="5">
    <source>
        <dbReference type="Proteomes" id="UP000244855"/>
    </source>
</evidence>
<dbReference type="Pfam" id="PF03221">
    <property type="entry name" value="HTH_Tnp_Tc5"/>
    <property type="match status" value="1"/>
</dbReference>
<evidence type="ECO:0000313" key="4">
    <source>
        <dbReference type="EMBL" id="PVH92127.1"/>
    </source>
</evidence>
<reference evidence="4 5" key="1">
    <citation type="journal article" date="2018" name="Sci. Rep.">
        <title>Comparative genomics provides insights into the lifestyle and reveals functional heterogeneity of dark septate endophytic fungi.</title>
        <authorList>
            <person name="Knapp D.G."/>
            <person name="Nemeth J.B."/>
            <person name="Barry K."/>
            <person name="Hainaut M."/>
            <person name="Henrissat B."/>
            <person name="Johnson J."/>
            <person name="Kuo A."/>
            <person name="Lim J.H.P."/>
            <person name="Lipzen A."/>
            <person name="Nolan M."/>
            <person name="Ohm R.A."/>
            <person name="Tamas L."/>
            <person name="Grigoriev I.V."/>
            <person name="Spatafora J.W."/>
            <person name="Nagy L.G."/>
            <person name="Kovacs G.M."/>
        </authorList>
    </citation>
    <scope>NUCLEOTIDE SEQUENCE [LARGE SCALE GENOMIC DNA]</scope>
    <source>
        <strain evidence="4 5">DSE2036</strain>
    </source>
</reference>
<dbReference type="OrthoDB" id="3794134at2759"/>
<feature type="region of interest" description="Disordered" evidence="2">
    <location>
        <begin position="42"/>
        <end position="90"/>
    </location>
</feature>
<organism evidence="4 5">
    <name type="scientific">Periconia macrospinosa</name>
    <dbReference type="NCBI Taxonomy" id="97972"/>
    <lineage>
        <taxon>Eukaryota</taxon>
        <taxon>Fungi</taxon>
        <taxon>Dikarya</taxon>
        <taxon>Ascomycota</taxon>
        <taxon>Pezizomycotina</taxon>
        <taxon>Dothideomycetes</taxon>
        <taxon>Pleosporomycetidae</taxon>
        <taxon>Pleosporales</taxon>
        <taxon>Massarineae</taxon>
        <taxon>Periconiaceae</taxon>
        <taxon>Periconia</taxon>
    </lineage>
</organism>
<dbReference type="EMBL" id="KZ805717">
    <property type="protein sequence ID" value="PVH92127.1"/>
    <property type="molecule type" value="Genomic_DNA"/>
</dbReference>
<keyword evidence="5" id="KW-1185">Reference proteome</keyword>
<protein>
    <recommendedName>
        <fullName evidence="3">HTH CENPB-type domain-containing protein</fullName>
    </recommendedName>
</protein>
<dbReference type="SMART" id="SM00674">
    <property type="entry name" value="CENPB"/>
    <property type="match status" value="1"/>
</dbReference>